<organism evidence="10 11">
    <name type="scientific">Tenacibaculum soleae</name>
    <dbReference type="NCBI Taxonomy" id="447689"/>
    <lineage>
        <taxon>Bacteria</taxon>
        <taxon>Pseudomonadati</taxon>
        <taxon>Bacteroidota</taxon>
        <taxon>Flavobacteriia</taxon>
        <taxon>Flavobacteriales</taxon>
        <taxon>Flavobacteriaceae</taxon>
        <taxon>Tenacibaculum</taxon>
    </lineage>
</organism>
<reference evidence="10 11" key="1">
    <citation type="submission" date="2016-06" db="EMBL/GenBank/DDBJ databases">
        <title>Draft Genome Sequence of Tenacibaculum soleae UCD-KL19.</title>
        <authorList>
            <person name="Eisen J.A."/>
            <person name="Coil D.A."/>
            <person name="Lujan K.M."/>
        </authorList>
    </citation>
    <scope>NUCLEOTIDE SEQUENCE [LARGE SCALE GENOMIC DNA]</scope>
    <source>
        <strain evidence="10 11">UCD-KL19</strain>
    </source>
</reference>
<dbReference type="InterPro" id="IPR023404">
    <property type="entry name" value="rSAM_horseshoe"/>
</dbReference>
<dbReference type="PROSITE" id="PS51332">
    <property type="entry name" value="B12_BINDING"/>
    <property type="match status" value="1"/>
</dbReference>
<evidence type="ECO:0000256" key="4">
    <source>
        <dbReference type="ARBA" id="ARBA00022691"/>
    </source>
</evidence>
<name>A0A1B9Y2F8_9FLAO</name>
<gene>
    <name evidence="10" type="ORF">BA195_04675</name>
</gene>
<sequence>MKNKVIIFNPKSGNAKHRIPNSILQVGASIHEEFEYVLVDGNLEKDPLQEIFKYLETGEYKYFCSTVMPGPQLRQAIPFTKKIKETFPNVTVIWGGYFASNQYEVCMDSHLVDYIVNGPGDVTFPSLLSVLEGEKLGKVVFEKTLSNIDNLIFRNGDGKIVKTKKEKLLDQDALPNLPYTYLDTFYPLESYLGKTFMGKRTLAYHSSMGCPFTCSFCGIVPIFSGRWKGKSAEGMYQDVKYFKEKYNVDAIEFHDNNFFTSKKRVLEFSNLILEDNIKYWGEGRIDTLNKYSDEELKLMKKAGCEMIFLGAETGNDEVLKQMNKGGTQSGKMIKDFALRMGKAEIIPEMSFVLGMPADTEEQVYKQILWDINFIKEIKEINPDTEIIIYLYSPTPTKGSELYKQILDAGFSFPETLEEWVLPSWENFDLRKNPLTPWLKPYMIDTIKDFETVLNGKYPTVSDFRIRGYKKNILRLVSNWRYKTGFYNYPYEIKVLHKVWKYRQPEVEGFYSE</sequence>
<evidence type="ECO:0000259" key="8">
    <source>
        <dbReference type="PROSITE" id="PS51332"/>
    </source>
</evidence>
<dbReference type="SFLD" id="SFLDG01123">
    <property type="entry name" value="methyltransferase_(Class_B)"/>
    <property type="match status" value="1"/>
</dbReference>
<dbReference type="SFLD" id="SFLDG01082">
    <property type="entry name" value="B12-binding_domain_containing"/>
    <property type="match status" value="1"/>
</dbReference>
<feature type="domain" description="B12-binding" evidence="8">
    <location>
        <begin position="4"/>
        <end position="138"/>
    </location>
</feature>
<comment type="cofactor">
    <cofactor evidence="1">
        <name>[4Fe-4S] cluster</name>
        <dbReference type="ChEBI" id="CHEBI:49883"/>
    </cofactor>
</comment>
<dbReference type="InterPro" id="IPR058240">
    <property type="entry name" value="rSAM_sf"/>
</dbReference>
<protein>
    <submittedName>
        <fullName evidence="10">Radical SAM protein</fullName>
    </submittedName>
</protein>
<keyword evidence="6" id="KW-0408">Iron</keyword>
<evidence type="ECO:0000259" key="9">
    <source>
        <dbReference type="PROSITE" id="PS51918"/>
    </source>
</evidence>
<dbReference type="PANTHER" id="PTHR43409:SF7">
    <property type="entry name" value="BLL1977 PROTEIN"/>
    <property type="match status" value="1"/>
</dbReference>
<keyword evidence="5" id="KW-0479">Metal-binding</keyword>
<dbReference type="EMBL" id="MAKX01000001">
    <property type="protein sequence ID" value="OCK43994.1"/>
    <property type="molecule type" value="Genomic_DNA"/>
</dbReference>
<evidence type="ECO:0000256" key="2">
    <source>
        <dbReference type="ARBA" id="ARBA00022603"/>
    </source>
</evidence>
<dbReference type="SMART" id="SM00729">
    <property type="entry name" value="Elp3"/>
    <property type="match status" value="1"/>
</dbReference>
<dbReference type="PROSITE" id="PS51918">
    <property type="entry name" value="RADICAL_SAM"/>
    <property type="match status" value="1"/>
</dbReference>
<dbReference type="Gene3D" id="3.40.50.280">
    <property type="entry name" value="Cobalamin-binding domain"/>
    <property type="match status" value="1"/>
</dbReference>
<dbReference type="InterPro" id="IPR034466">
    <property type="entry name" value="Methyltransferase_Class_B"/>
</dbReference>
<accession>A0A1B9Y2F8</accession>
<dbReference type="Proteomes" id="UP000093186">
    <property type="component" value="Unassembled WGS sequence"/>
</dbReference>
<dbReference type="InterPro" id="IPR006158">
    <property type="entry name" value="Cobalamin-bd"/>
</dbReference>
<evidence type="ECO:0000256" key="5">
    <source>
        <dbReference type="ARBA" id="ARBA00022723"/>
    </source>
</evidence>
<dbReference type="OrthoDB" id="9801424at2"/>
<dbReference type="InterPro" id="IPR051198">
    <property type="entry name" value="BchE-like"/>
</dbReference>
<keyword evidence="3" id="KW-0808">Transferase</keyword>
<feature type="domain" description="Radical SAM core" evidence="9">
    <location>
        <begin position="195"/>
        <end position="430"/>
    </location>
</feature>
<dbReference type="Gene3D" id="3.80.30.20">
    <property type="entry name" value="tm_1862 like domain"/>
    <property type="match status" value="1"/>
</dbReference>
<dbReference type="RefSeq" id="WP_068702915.1">
    <property type="nucleotide sequence ID" value="NZ_JAUOSW010000004.1"/>
</dbReference>
<evidence type="ECO:0000313" key="11">
    <source>
        <dbReference type="Proteomes" id="UP000093186"/>
    </source>
</evidence>
<dbReference type="GO" id="GO:0046872">
    <property type="term" value="F:metal ion binding"/>
    <property type="evidence" value="ECO:0007669"/>
    <property type="project" value="UniProtKB-KW"/>
</dbReference>
<keyword evidence="2" id="KW-0489">Methyltransferase</keyword>
<comment type="caution">
    <text evidence="10">The sequence shown here is derived from an EMBL/GenBank/DDBJ whole genome shotgun (WGS) entry which is preliminary data.</text>
</comment>
<evidence type="ECO:0000256" key="3">
    <source>
        <dbReference type="ARBA" id="ARBA00022679"/>
    </source>
</evidence>
<dbReference type="Pfam" id="PF04055">
    <property type="entry name" value="Radical_SAM"/>
    <property type="match status" value="1"/>
</dbReference>
<dbReference type="GO" id="GO:0031419">
    <property type="term" value="F:cobalamin binding"/>
    <property type="evidence" value="ECO:0007669"/>
    <property type="project" value="InterPro"/>
</dbReference>
<dbReference type="GO" id="GO:0051539">
    <property type="term" value="F:4 iron, 4 sulfur cluster binding"/>
    <property type="evidence" value="ECO:0007669"/>
    <property type="project" value="UniProtKB-KW"/>
</dbReference>
<dbReference type="STRING" id="447689.BA195_04675"/>
<dbReference type="SFLD" id="SFLDS00029">
    <property type="entry name" value="Radical_SAM"/>
    <property type="match status" value="1"/>
</dbReference>
<evidence type="ECO:0000256" key="1">
    <source>
        <dbReference type="ARBA" id="ARBA00001966"/>
    </source>
</evidence>
<proteinExistence type="predicted"/>
<dbReference type="PANTHER" id="PTHR43409">
    <property type="entry name" value="ANAEROBIC MAGNESIUM-PROTOPORPHYRIN IX MONOMETHYL ESTER CYCLASE-RELATED"/>
    <property type="match status" value="1"/>
</dbReference>
<keyword evidence="4" id="KW-0949">S-adenosyl-L-methionine</keyword>
<dbReference type="InterPro" id="IPR006638">
    <property type="entry name" value="Elp3/MiaA/NifB-like_rSAM"/>
</dbReference>
<dbReference type="InterPro" id="IPR007197">
    <property type="entry name" value="rSAM"/>
</dbReference>
<dbReference type="SUPFAM" id="SSF102114">
    <property type="entry name" value="Radical SAM enzymes"/>
    <property type="match status" value="1"/>
</dbReference>
<evidence type="ECO:0000256" key="7">
    <source>
        <dbReference type="ARBA" id="ARBA00023014"/>
    </source>
</evidence>
<evidence type="ECO:0000313" key="10">
    <source>
        <dbReference type="EMBL" id="OCK43994.1"/>
    </source>
</evidence>
<keyword evidence="7" id="KW-0411">Iron-sulfur</keyword>
<dbReference type="GO" id="GO:0003824">
    <property type="term" value="F:catalytic activity"/>
    <property type="evidence" value="ECO:0007669"/>
    <property type="project" value="InterPro"/>
</dbReference>
<dbReference type="CDD" id="cd01335">
    <property type="entry name" value="Radical_SAM"/>
    <property type="match status" value="1"/>
</dbReference>
<keyword evidence="11" id="KW-1185">Reference proteome</keyword>
<dbReference type="AlphaFoldDB" id="A0A1B9Y2F8"/>
<evidence type="ECO:0000256" key="6">
    <source>
        <dbReference type="ARBA" id="ARBA00023004"/>
    </source>
</evidence>